<proteinExistence type="predicted"/>
<comment type="caution">
    <text evidence="1">The sequence shown here is derived from an EMBL/GenBank/DDBJ whole genome shotgun (WGS) entry which is preliminary data.</text>
</comment>
<organism evidence="1 2">
    <name type="scientific">Phytophthora oleae</name>
    <dbReference type="NCBI Taxonomy" id="2107226"/>
    <lineage>
        <taxon>Eukaryota</taxon>
        <taxon>Sar</taxon>
        <taxon>Stramenopiles</taxon>
        <taxon>Oomycota</taxon>
        <taxon>Peronosporomycetes</taxon>
        <taxon>Peronosporales</taxon>
        <taxon>Peronosporaceae</taxon>
        <taxon>Phytophthora</taxon>
    </lineage>
</organism>
<reference evidence="1 2" key="1">
    <citation type="submission" date="2024-09" db="EMBL/GenBank/DDBJ databases">
        <title>Genome sequencing and assembly of Phytophthora oleae, isolate VK10A, causative agent of rot of olive drupes.</title>
        <authorList>
            <person name="Conti Taguali S."/>
            <person name="Riolo M."/>
            <person name="La Spada F."/>
            <person name="Cacciola S.O."/>
            <person name="Dionisio G."/>
        </authorList>
    </citation>
    <scope>NUCLEOTIDE SEQUENCE [LARGE SCALE GENOMIC DNA]</scope>
    <source>
        <strain evidence="1 2">VK10A</strain>
    </source>
</reference>
<dbReference type="AlphaFoldDB" id="A0ABD3G187"/>
<gene>
    <name evidence="1" type="ORF">V7S43_002220</name>
</gene>
<sequence>MEEDASCERNWDFLLPWCQALYCLRYEKGSLGDIPGQRFRGIAVELPSFRPWSDDEDEQVEDDGKSPCQDLREALGLLAAVAHVDNAAWKKLLLEQVKLEVKSQEEQLEGIFMPWFQLARIDDGVDSDEELLKGIKEFCGTEQYTAQCTEYKRALTKIAAMNYGKKWTGSTEIEIPVTVHLGPWLTRSPEKMLVYLRKIQETVRAIRMQWQQYIEHETKPLSVVFVLESLLVDIRDIKINAELAEVMESLAQDGVRMSGLALRQELWHHGNLEETRKIMGKLMFALFGGAKKATATEWGGFDFEVTSMTGPLTAEYGHGNQLALSSVHFECEAMQNWVFERMCSAVAVNQTTKHLSVEWELNNGRDDGDWGLCRWRWQWIVFACFSEKARLHSRLESLVLHNAVITTEAVEAMAAVLASDTPEEDLLRCSSRPSEALTDVCIKPNSTLKLLPMHPNDGADNSPSFQVEREITGATLLSEDKSHWVDVLVPGFGRCQVQHKCLEFRQLTLPPNGLAGVTSLDIKFREDPDPEVLQGLLLLVGASLTHLAFTFEDFHTMDLEGIVASCPNLVELAVSTYTVKMRFSLRDNNFQDLALDSSAHMSFLDVEDIATALCDPENPLTKCARRMRVRLDQRAVYRPYDEFYTALLKMLKVNRTLEYLDIVAQRPHMSYFNDFKAHDLEGLPVEQFAFSMECKVAFLSVMGAHRSERREIKRRRQLPLPVLDQHVVRCIFEYASPNVTRRVYFREHDFFETGRYFVPI</sequence>
<dbReference type="Proteomes" id="UP001632037">
    <property type="component" value="Unassembled WGS sequence"/>
</dbReference>
<protein>
    <recommendedName>
        <fullName evidence="3">HECT domain-containing protein</fullName>
    </recommendedName>
</protein>
<keyword evidence="2" id="KW-1185">Reference proteome</keyword>
<evidence type="ECO:0008006" key="3">
    <source>
        <dbReference type="Google" id="ProtNLM"/>
    </source>
</evidence>
<dbReference type="EMBL" id="JBIMZQ010000003">
    <property type="protein sequence ID" value="KAL3672918.1"/>
    <property type="molecule type" value="Genomic_DNA"/>
</dbReference>
<accession>A0ABD3G187</accession>
<name>A0ABD3G187_9STRA</name>
<evidence type="ECO:0000313" key="1">
    <source>
        <dbReference type="EMBL" id="KAL3672918.1"/>
    </source>
</evidence>
<evidence type="ECO:0000313" key="2">
    <source>
        <dbReference type="Proteomes" id="UP001632037"/>
    </source>
</evidence>